<evidence type="ECO:0000313" key="4">
    <source>
        <dbReference type="Proteomes" id="UP001206483"/>
    </source>
</evidence>
<feature type="signal peptide" evidence="1">
    <location>
        <begin position="1"/>
        <end position="40"/>
    </location>
</feature>
<feature type="chain" id="PRO_5047410956" evidence="1">
    <location>
        <begin position="41"/>
        <end position="247"/>
    </location>
</feature>
<reference evidence="3 4" key="1">
    <citation type="submission" date="2022-06" db="EMBL/GenBank/DDBJ databases">
        <title>Sequencing the genomes of 1000 actinobacteria strains.</title>
        <authorList>
            <person name="Klenk H.-P."/>
        </authorList>
    </citation>
    <scope>NUCLEOTIDE SEQUENCE [LARGE SCALE GENOMIC DNA]</scope>
    <source>
        <strain evidence="3 4">DSM 41656</strain>
    </source>
</reference>
<dbReference type="PANTHER" id="PTHR38589:SF1">
    <property type="entry name" value="BLR0621 PROTEIN"/>
    <property type="match status" value="1"/>
</dbReference>
<dbReference type="Proteomes" id="UP001206483">
    <property type="component" value="Unassembled WGS sequence"/>
</dbReference>
<evidence type="ECO:0000259" key="2">
    <source>
        <dbReference type="Pfam" id="PF03734"/>
    </source>
</evidence>
<accession>A0ABT1JBI7</accession>
<keyword evidence="1" id="KW-0732">Signal</keyword>
<dbReference type="RefSeq" id="WP_253804791.1">
    <property type="nucleotide sequence ID" value="NZ_BAAAUB010000012.1"/>
</dbReference>
<proteinExistence type="predicted"/>
<keyword evidence="4" id="KW-1185">Reference proteome</keyword>
<organism evidence="3 4">
    <name type="scientific">Kitasatospora paracochleata</name>
    <dbReference type="NCBI Taxonomy" id="58354"/>
    <lineage>
        <taxon>Bacteria</taxon>
        <taxon>Bacillati</taxon>
        <taxon>Actinomycetota</taxon>
        <taxon>Actinomycetes</taxon>
        <taxon>Kitasatosporales</taxon>
        <taxon>Streptomycetaceae</taxon>
        <taxon>Kitasatospora</taxon>
    </lineage>
</organism>
<evidence type="ECO:0000313" key="3">
    <source>
        <dbReference type="EMBL" id="MCP2314458.1"/>
    </source>
</evidence>
<sequence length="247" mass="25968">MVVASWKRPVTRRGPGACRLSAAAALGLALAVTGAVPAYGATADDGPFPVPVAAGPATEQVITVKGDGTHATVTLWDRRDGRWQPLATTADARIGSGGLHSGLTRVQGTGTTPTGTYTITRSFGLAPDPGTRMPYHHVTPHDWWVQDPSSAHYNQLRTDTQGGFHLTEDGPLGSEHLVNYPVQYENVLVIDFNTAPVVKGRGAGIFLHDLGPKAGDTGGCVAVPAAFMTRTMHWIDPADHPVIAIGQ</sequence>
<comment type="caution">
    <text evidence="3">The sequence shown here is derived from an EMBL/GenBank/DDBJ whole genome shotgun (WGS) entry which is preliminary data.</text>
</comment>
<name>A0ABT1JBI7_9ACTN</name>
<dbReference type="InterPro" id="IPR005490">
    <property type="entry name" value="LD_TPept_cat_dom"/>
</dbReference>
<gene>
    <name evidence="3" type="ORF">FHR36_007659</name>
</gene>
<dbReference type="EMBL" id="JAMZDX010000009">
    <property type="protein sequence ID" value="MCP2314458.1"/>
    <property type="molecule type" value="Genomic_DNA"/>
</dbReference>
<dbReference type="PANTHER" id="PTHR38589">
    <property type="entry name" value="BLR0621 PROTEIN"/>
    <property type="match status" value="1"/>
</dbReference>
<feature type="domain" description="L,D-TPase catalytic" evidence="2">
    <location>
        <begin position="88"/>
        <end position="242"/>
    </location>
</feature>
<protein>
    <submittedName>
        <fullName evidence="3">L,D-peptidoglycan transpeptidase YkuD (ErfK/YbiS/YcfS/YnhG family)</fullName>
    </submittedName>
</protein>
<evidence type="ECO:0000256" key="1">
    <source>
        <dbReference type="SAM" id="SignalP"/>
    </source>
</evidence>
<dbReference type="Pfam" id="PF03734">
    <property type="entry name" value="YkuD"/>
    <property type="match status" value="1"/>
</dbReference>